<reference evidence="1 2" key="1">
    <citation type="submission" date="2012-02" db="EMBL/GenBank/DDBJ databases">
        <title>Shotgun genome sequence of Phaeospirillum photometricum DSM 122.</title>
        <authorList>
            <person name="Duquesne K."/>
            <person name="Sturgis J."/>
        </authorList>
    </citation>
    <scope>NUCLEOTIDE SEQUENCE [LARGE SCALE GENOMIC DNA]</scope>
    <source>
        <strain evidence="2">DSM122</strain>
    </source>
</reference>
<dbReference type="AlphaFoldDB" id="H6SN42"/>
<keyword evidence="2" id="KW-1185">Reference proteome</keyword>
<dbReference type="Proteomes" id="UP000033220">
    <property type="component" value="Chromosome DSM 122"/>
</dbReference>
<proteinExistence type="predicted"/>
<protein>
    <submittedName>
        <fullName evidence="1">Uncharacterized protein</fullName>
    </submittedName>
</protein>
<gene>
    <name evidence="1" type="ORF">RSPPHO_00292</name>
</gene>
<organism evidence="1 2">
    <name type="scientific">Pararhodospirillum photometricum DSM 122</name>
    <dbReference type="NCBI Taxonomy" id="1150469"/>
    <lineage>
        <taxon>Bacteria</taxon>
        <taxon>Pseudomonadati</taxon>
        <taxon>Pseudomonadota</taxon>
        <taxon>Alphaproteobacteria</taxon>
        <taxon>Rhodospirillales</taxon>
        <taxon>Rhodospirillaceae</taxon>
        <taxon>Pararhodospirillum</taxon>
    </lineage>
</organism>
<dbReference type="KEGG" id="rpm:RSPPHO_00292"/>
<evidence type="ECO:0000313" key="2">
    <source>
        <dbReference type="Proteomes" id="UP000033220"/>
    </source>
</evidence>
<dbReference type="EMBL" id="HE663493">
    <property type="protein sequence ID" value="CCG06918.1"/>
    <property type="molecule type" value="Genomic_DNA"/>
</dbReference>
<accession>H6SN42</accession>
<dbReference type="HOGENOM" id="CLU_3047464_0_0_5"/>
<name>H6SN42_PARPM</name>
<sequence>MVTPVVYELTTASVTQLAAIPLQTFKNDIQEGLFVPADGKLGDGLKYRYTSVIR</sequence>
<evidence type="ECO:0000313" key="1">
    <source>
        <dbReference type="EMBL" id="CCG06918.1"/>
    </source>
</evidence>